<feature type="domain" description="Tyr recombinase" evidence="7">
    <location>
        <begin position="177"/>
        <end position="375"/>
    </location>
</feature>
<dbReference type="Gene3D" id="1.10.443.10">
    <property type="entry name" value="Intergrase catalytic core"/>
    <property type="match status" value="1"/>
</dbReference>
<keyword evidence="2" id="KW-0229">DNA integration</keyword>
<dbReference type="InterPro" id="IPR010998">
    <property type="entry name" value="Integrase_recombinase_N"/>
</dbReference>
<evidence type="ECO:0000259" key="7">
    <source>
        <dbReference type="PROSITE" id="PS51898"/>
    </source>
</evidence>
<keyword evidence="4" id="KW-0233">DNA recombination</keyword>
<dbReference type="EMBL" id="SJPH01000001">
    <property type="protein sequence ID" value="TWT48382.1"/>
    <property type="molecule type" value="Genomic_DNA"/>
</dbReference>
<proteinExistence type="inferred from homology"/>
<sequence length="405" mass="45342">MVKYRDRANLVLRFRCPLTGKQETRSAGTNQRKQAEKLAAQWEADLRAGRYQRDARMSWQDFREFWEESRLPTLKRSSIGNYAAVFNSFEELCRPKRLADLTTARVTAFTAELRRERQKTVKGPDGKEEASSFRLSEATVAQHLRHLKAVARWAHRQGLLPTVPQFEMPKRAAVAKMKGRPITGEEFERMLDATEGVVGAIAAESWKLLLRGLWWSGLRLGEALALRWDQQPGAVWVMLDGRKSVLAFDAGAQKSGKVELVPLAPEAVELLAPIRRERGYVFAPLKLRGNGAMARDVLKIGKIISSIGAAAGVLVDPATGKTASAHDLRRAFGARWARRVMPNDLRTLMRHASIETTMTYYVGQNAQATAAALWEAVGNIPGNTAPRKTPRPRRTRSKTMENKGY</sequence>
<dbReference type="Gene3D" id="1.10.150.130">
    <property type="match status" value="1"/>
</dbReference>
<dbReference type="CDD" id="cd00397">
    <property type="entry name" value="DNA_BRE_C"/>
    <property type="match status" value="1"/>
</dbReference>
<reference evidence="9 10" key="1">
    <citation type="submission" date="2019-02" db="EMBL/GenBank/DDBJ databases">
        <title>Deep-cultivation of Planctomycetes and their phenomic and genomic characterization uncovers novel biology.</title>
        <authorList>
            <person name="Wiegand S."/>
            <person name="Jogler M."/>
            <person name="Boedeker C."/>
            <person name="Pinto D."/>
            <person name="Vollmers J."/>
            <person name="Rivas-Marin E."/>
            <person name="Kohn T."/>
            <person name="Peeters S.H."/>
            <person name="Heuer A."/>
            <person name="Rast P."/>
            <person name="Oberbeckmann S."/>
            <person name="Bunk B."/>
            <person name="Jeske O."/>
            <person name="Meyerdierks A."/>
            <person name="Storesund J.E."/>
            <person name="Kallscheuer N."/>
            <person name="Luecker S."/>
            <person name="Lage O.M."/>
            <person name="Pohl T."/>
            <person name="Merkel B.J."/>
            <person name="Hornburger P."/>
            <person name="Mueller R.-W."/>
            <person name="Bruemmer F."/>
            <person name="Labrenz M."/>
            <person name="Spormann A.M."/>
            <person name="Op Den Camp H."/>
            <person name="Overmann J."/>
            <person name="Amann R."/>
            <person name="Jetten M.S.M."/>
            <person name="Mascher T."/>
            <person name="Medema M.H."/>
            <person name="Devos D.P."/>
            <person name="Kaster A.-K."/>
            <person name="Ovreas L."/>
            <person name="Rohde M."/>
            <person name="Galperin M.Y."/>
            <person name="Jogler C."/>
        </authorList>
    </citation>
    <scope>NUCLEOTIDE SEQUENCE [LARGE SCALE GENOMIC DNA]</scope>
    <source>
        <strain evidence="9 10">Pla111</strain>
    </source>
</reference>
<dbReference type="Proteomes" id="UP000318995">
    <property type="component" value="Unassembled WGS sequence"/>
</dbReference>
<dbReference type="PANTHER" id="PTHR30349">
    <property type="entry name" value="PHAGE INTEGRASE-RELATED"/>
    <property type="match status" value="1"/>
</dbReference>
<evidence type="ECO:0000256" key="2">
    <source>
        <dbReference type="ARBA" id="ARBA00022908"/>
    </source>
</evidence>
<dbReference type="InterPro" id="IPR002104">
    <property type="entry name" value="Integrase_catalytic"/>
</dbReference>
<dbReference type="PROSITE" id="PS51898">
    <property type="entry name" value="TYR_RECOMBINASE"/>
    <property type="match status" value="1"/>
</dbReference>
<dbReference type="GO" id="GO:0003677">
    <property type="term" value="F:DNA binding"/>
    <property type="evidence" value="ECO:0007669"/>
    <property type="project" value="UniProtKB-UniRule"/>
</dbReference>
<name>A0A5C5WF41_9BACT</name>
<comment type="similarity">
    <text evidence="1">Belongs to the 'phage' integrase family.</text>
</comment>
<dbReference type="InterPro" id="IPR044068">
    <property type="entry name" value="CB"/>
</dbReference>
<keyword evidence="3 5" id="KW-0238">DNA-binding</keyword>
<dbReference type="GO" id="GO:0006310">
    <property type="term" value="P:DNA recombination"/>
    <property type="evidence" value="ECO:0007669"/>
    <property type="project" value="UniProtKB-KW"/>
</dbReference>
<evidence type="ECO:0000256" key="3">
    <source>
        <dbReference type="ARBA" id="ARBA00023125"/>
    </source>
</evidence>
<dbReference type="PROSITE" id="PS51900">
    <property type="entry name" value="CB"/>
    <property type="match status" value="1"/>
</dbReference>
<dbReference type="PANTHER" id="PTHR30349:SF64">
    <property type="entry name" value="PROPHAGE INTEGRASE INTD-RELATED"/>
    <property type="match status" value="1"/>
</dbReference>
<organism evidence="9 10">
    <name type="scientific">Botrimarina hoheduenensis</name>
    <dbReference type="NCBI Taxonomy" id="2528000"/>
    <lineage>
        <taxon>Bacteria</taxon>
        <taxon>Pseudomonadati</taxon>
        <taxon>Planctomycetota</taxon>
        <taxon>Planctomycetia</taxon>
        <taxon>Pirellulales</taxon>
        <taxon>Lacipirellulaceae</taxon>
        <taxon>Botrimarina</taxon>
    </lineage>
</organism>
<keyword evidence="10" id="KW-1185">Reference proteome</keyword>
<gene>
    <name evidence="9" type="ORF">Pla111_01470</name>
</gene>
<evidence type="ECO:0000313" key="10">
    <source>
        <dbReference type="Proteomes" id="UP000318995"/>
    </source>
</evidence>
<dbReference type="InterPro" id="IPR050090">
    <property type="entry name" value="Tyrosine_recombinase_XerCD"/>
</dbReference>
<dbReference type="AlphaFoldDB" id="A0A5C5WF41"/>
<evidence type="ECO:0000256" key="4">
    <source>
        <dbReference type="ARBA" id="ARBA00023172"/>
    </source>
</evidence>
<evidence type="ECO:0000256" key="6">
    <source>
        <dbReference type="SAM" id="MobiDB-lite"/>
    </source>
</evidence>
<evidence type="ECO:0000256" key="5">
    <source>
        <dbReference type="PROSITE-ProRule" id="PRU01248"/>
    </source>
</evidence>
<dbReference type="GO" id="GO:0015074">
    <property type="term" value="P:DNA integration"/>
    <property type="evidence" value="ECO:0007669"/>
    <property type="project" value="UniProtKB-KW"/>
</dbReference>
<comment type="caution">
    <text evidence="9">The sequence shown here is derived from an EMBL/GenBank/DDBJ whole genome shotgun (WGS) entry which is preliminary data.</text>
</comment>
<dbReference type="SUPFAM" id="SSF56349">
    <property type="entry name" value="DNA breaking-rejoining enzymes"/>
    <property type="match status" value="1"/>
</dbReference>
<accession>A0A5C5WF41</accession>
<feature type="region of interest" description="Disordered" evidence="6">
    <location>
        <begin position="379"/>
        <end position="405"/>
    </location>
</feature>
<protein>
    <submittedName>
        <fullName evidence="9">Site-specific tyrosine recombinase XerC</fullName>
    </submittedName>
</protein>
<feature type="compositionally biased region" description="Basic residues" evidence="6">
    <location>
        <begin position="388"/>
        <end position="397"/>
    </location>
</feature>
<evidence type="ECO:0000256" key="1">
    <source>
        <dbReference type="ARBA" id="ARBA00008857"/>
    </source>
</evidence>
<evidence type="ECO:0000259" key="8">
    <source>
        <dbReference type="PROSITE" id="PS51900"/>
    </source>
</evidence>
<feature type="domain" description="Core-binding (CB)" evidence="8">
    <location>
        <begin position="57"/>
        <end position="155"/>
    </location>
</feature>
<dbReference type="InterPro" id="IPR011010">
    <property type="entry name" value="DNA_brk_join_enz"/>
</dbReference>
<dbReference type="Pfam" id="PF00589">
    <property type="entry name" value="Phage_integrase"/>
    <property type="match status" value="1"/>
</dbReference>
<dbReference type="InterPro" id="IPR013762">
    <property type="entry name" value="Integrase-like_cat_sf"/>
</dbReference>
<evidence type="ECO:0000313" key="9">
    <source>
        <dbReference type="EMBL" id="TWT48382.1"/>
    </source>
</evidence>